<feature type="compositionally biased region" description="Pro residues" evidence="3">
    <location>
        <begin position="908"/>
        <end position="919"/>
    </location>
</feature>
<feature type="region of interest" description="Disordered" evidence="3">
    <location>
        <begin position="471"/>
        <end position="512"/>
    </location>
</feature>
<evidence type="ECO:0000259" key="5">
    <source>
        <dbReference type="PROSITE" id="PS50240"/>
    </source>
</evidence>
<reference evidence="6" key="1">
    <citation type="submission" date="2019-08" db="EMBL/GenBank/DDBJ databases">
        <title>The genome of the North American firefly Photinus pyralis.</title>
        <authorList>
            <consortium name="Photinus pyralis genome working group"/>
            <person name="Fallon T.R."/>
            <person name="Sander Lower S.E."/>
            <person name="Weng J.-K."/>
        </authorList>
    </citation>
    <scope>NUCLEOTIDE SEQUENCE</scope>
    <source>
        <strain evidence="6">TRF0915ILg1</strain>
        <tissue evidence="6">Whole body</tissue>
    </source>
</reference>
<feature type="compositionally biased region" description="Basic and acidic residues" evidence="3">
    <location>
        <begin position="928"/>
        <end position="939"/>
    </location>
</feature>
<dbReference type="InterPro" id="IPR001314">
    <property type="entry name" value="Peptidase_S1A"/>
</dbReference>
<dbReference type="InterPro" id="IPR051487">
    <property type="entry name" value="Ser/Thr_Proteases_Immune/Dev"/>
</dbReference>
<dbReference type="PRINTS" id="PR00722">
    <property type="entry name" value="CHYMOTRYPSIN"/>
</dbReference>
<evidence type="ECO:0000256" key="4">
    <source>
        <dbReference type="SAM" id="SignalP"/>
    </source>
</evidence>
<dbReference type="Pfam" id="PF18399">
    <property type="entry name" value="CLIP_SPH_Scar"/>
    <property type="match status" value="1"/>
</dbReference>
<gene>
    <name evidence="6" type="ORF">ILUMI_00373</name>
</gene>
<feature type="compositionally biased region" description="Low complexity" evidence="3">
    <location>
        <begin position="476"/>
        <end position="494"/>
    </location>
</feature>
<dbReference type="SMART" id="SM00020">
    <property type="entry name" value="Tryp_SPc"/>
    <property type="match status" value="1"/>
</dbReference>
<dbReference type="FunFam" id="2.40.10.10:FF:000068">
    <property type="entry name" value="transmembrane protease serine 2"/>
    <property type="match status" value="1"/>
</dbReference>
<dbReference type="InterPro" id="IPR018114">
    <property type="entry name" value="TRYPSIN_HIS"/>
</dbReference>
<accession>A0A8K0GIG9</accession>
<feature type="region of interest" description="Disordered" evidence="3">
    <location>
        <begin position="831"/>
        <end position="959"/>
    </location>
</feature>
<evidence type="ECO:0000256" key="1">
    <source>
        <dbReference type="ARBA" id="ARBA00023157"/>
    </source>
</evidence>
<evidence type="ECO:0000313" key="7">
    <source>
        <dbReference type="Proteomes" id="UP000801492"/>
    </source>
</evidence>
<dbReference type="GO" id="GO:0004252">
    <property type="term" value="F:serine-type endopeptidase activity"/>
    <property type="evidence" value="ECO:0007669"/>
    <property type="project" value="InterPro"/>
</dbReference>
<feature type="region of interest" description="Disordered" evidence="3">
    <location>
        <begin position="1062"/>
        <end position="1082"/>
    </location>
</feature>
<dbReference type="InterPro" id="IPR043504">
    <property type="entry name" value="Peptidase_S1_PA_chymotrypsin"/>
</dbReference>
<keyword evidence="7" id="KW-1185">Reference proteome</keyword>
<dbReference type="Proteomes" id="UP000801492">
    <property type="component" value="Unassembled WGS sequence"/>
</dbReference>
<dbReference type="InterPro" id="IPR001254">
    <property type="entry name" value="Trypsin_dom"/>
</dbReference>
<feature type="compositionally biased region" description="Polar residues" evidence="3">
    <location>
        <begin position="500"/>
        <end position="512"/>
    </location>
</feature>
<dbReference type="Gene3D" id="2.40.10.10">
    <property type="entry name" value="Trypsin-like serine proteases"/>
    <property type="match status" value="2"/>
</dbReference>
<protein>
    <recommendedName>
        <fullName evidence="5">Peptidase S1 domain-containing protein</fullName>
    </recommendedName>
</protein>
<dbReference type="InterPro" id="IPR009003">
    <property type="entry name" value="Peptidase_S1_PA"/>
</dbReference>
<feature type="compositionally biased region" description="Polar residues" evidence="3">
    <location>
        <begin position="277"/>
        <end position="294"/>
    </location>
</feature>
<dbReference type="SUPFAM" id="SSF50494">
    <property type="entry name" value="Trypsin-like serine proteases"/>
    <property type="match status" value="1"/>
</dbReference>
<dbReference type="OrthoDB" id="10064156at2759"/>
<comment type="caution">
    <text evidence="6">The sequence shown here is derived from an EMBL/GenBank/DDBJ whole genome shotgun (WGS) entry which is preliminary data.</text>
</comment>
<feature type="compositionally biased region" description="Low complexity" evidence="3">
    <location>
        <begin position="895"/>
        <end position="907"/>
    </location>
</feature>
<feature type="region of interest" description="Disordered" evidence="3">
    <location>
        <begin position="219"/>
        <end position="322"/>
    </location>
</feature>
<keyword evidence="4" id="KW-0732">Signal</keyword>
<evidence type="ECO:0000313" key="6">
    <source>
        <dbReference type="EMBL" id="KAF2905805.1"/>
    </source>
</evidence>
<feature type="compositionally biased region" description="Polar residues" evidence="3">
    <location>
        <begin position="870"/>
        <end position="881"/>
    </location>
</feature>
<feature type="signal peptide" evidence="4">
    <location>
        <begin position="1"/>
        <end position="20"/>
    </location>
</feature>
<organism evidence="6 7">
    <name type="scientific">Ignelater luminosus</name>
    <name type="common">Cucubano</name>
    <name type="synonym">Pyrophorus luminosus</name>
    <dbReference type="NCBI Taxonomy" id="2038154"/>
    <lineage>
        <taxon>Eukaryota</taxon>
        <taxon>Metazoa</taxon>
        <taxon>Ecdysozoa</taxon>
        <taxon>Arthropoda</taxon>
        <taxon>Hexapoda</taxon>
        <taxon>Insecta</taxon>
        <taxon>Pterygota</taxon>
        <taxon>Neoptera</taxon>
        <taxon>Endopterygota</taxon>
        <taxon>Coleoptera</taxon>
        <taxon>Polyphaga</taxon>
        <taxon>Elateriformia</taxon>
        <taxon>Elateroidea</taxon>
        <taxon>Elateridae</taxon>
        <taxon>Agrypninae</taxon>
        <taxon>Pyrophorini</taxon>
        <taxon>Ignelater</taxon>
    </lineage>
</organism>
<dbReference type="GO" id="GO:0006508">
    <property type="term" value="P:proteolysis"/>
    <property type="evidence" value="ECO:0007669"/>
    <property type="project" value="InterPro"/>
</dbReference>
<proteinExistence type="inferred from homology"/>
<keyword evidence="1" id="KW-1015">Disulfide bond</keyword>
<dbReference type="PROSITE" id="PS00134">
    <property type="entry name" value="TRYPSIN_HIS"/>
    <property type="match status" value="1"/>
</dbReference>
<dbReference type="PROSITE" id="PS50240">
    <property type="entry name" value="TRYPSIN_DOM"/>
    <property type="match status" value="1"/>
</dbReference>
<dbReference type="InterPro" id="IPR040973">
    <property type="entry name" value="CLIP_SPH_Scar"/>
</dbReference>
<feature type="compositionally biased region" description="Polar residues" evidence="3">
    <location>
        <begin position="240"/>
        <end position="257"/>
    </location>
</feature>
<dbReference type="CDD" id="cd00190">
    <property type="entry name" value="Tryp_SPc"/>
    <property type="match status" value="1"/>
</dbReference>
<feature type="compositionally biased region" description="Pro residues" evidence="3">
    <location>
        <begin position="851"/>
        <end position="865"/>
    </location>
</feature>
<dbReference type="PANTHER" id="PTHR24256">
    <property type="entry name" value="TRYPTASE-RELATED"/>
    <property type="match status" value="1"/>
</dbReference>
<feature type="compositionally biased region" description="Polar residues" evidence="3">
    <location>
        <begin position="1070"/>
        <end position="1082"/>
    </location>
</feature>
<sequence length="1388" mass="149216">MSPLILVGILVITTLNPSLADVKHVLEGSAHPPTCKCAENHQHYKHHDNQFTGGFTTSGGFPGNFGGPPNIPGSPNNAVPGSVAFWWADSNSPFKHAYEYFKKCSEKGNCFPPVAPGVQVSNTIQHGSVTGSFDSHKGHSASTASPFGPVDIKTNPFLNGQINGISGAGVTTHGSGGGQVNLGGNPFLHGQAVYSGSGEVAVTGSDGFLGVQPSVPFGKAPPRPFSGGSGQSFPTAHPSFHTSSSFGVNQGFQQTFPTAHPPVQPGAHPFPTAHPATHTSGSFGVNQGFQQTFPTAHPPIQSGAHPFPTAHPASHTSGSFGVNQGFQQSFSTGHPGKEGKFESCKDAGHVCVKPELCLNGLVKTHGQGFNEAKHTVNYCEIGKEVCCRLPEGAGTSYHPTGTHSTFTSSFTSSHTSSSGAFGATPPRSGFANLSDITLGKSSVPGSTIKFSGTAGLSPGLIQVLPVGQEAPNPHISTAGESGSSATYSGSSTTSKVVRDTTPNPNSVFSSTVDYSNDKLDQLSFVSTIRGPQYLPPVSTPVPPVKTPDLEPPHPPISTYQPSIPTTPRPFVTTPIIGGASVVSVHTPPQNHFFGSSSISTTQRPFSSTFGFSSTQKPYVQSTPTPFITSRQPVFPTYTTKQPSYIPPKQTNEYLPPYQPSSSKPFVTQSPYTRPSVTYTHPPVTQKPTFVTSYIPPQTPAKPYVPPVHPSTSKPFTYKPYSPPTYKPQPTQTVPHVTGGYTYSKPTPPFELPSKPIIPSGTINIGQNYVTTKQPGYSYPTPTPPFVYPNPSTPKPVTYVPPSTYKPIYTTPKPVTTQATYTFTNKYVPPSSSLATNKYVPPHPTPGYQYPTPSPPFDYPKQPSTPRPNYDYNNNFISTKQTLPPYKPPVTQSTGYRYPTPTPSFSYPSPSPSIPQPTRRPPANNEYLPPRDENPFETIRDNAYIPPPPSDRTPEEGKTPPPSVLIPFHETPNHYAGCAAALKCVQEIYCTADGFISSTPVVLTREQELLRVPTTECVDKDSGIAGKCCRDPNYVDPWPSANLINGIDNGQYREDPTLGQYFPQKQRPSRSEITGNNQNLLPNNGVKTPQHQQFNSQAPVRIPNPFNTPAVVAAASNNDNTCGIRNPNIQPHGPGELDAGFAEIPWQAMVLRDTNRSLLCGGAIVKSNAVLTAAHCVEGLATSDILIKAGEWKLGIDEEPLPFQIVKVAAIIPHPNYKPGVYLNDLALLMLEERLRIVDNVAPICLPATNQPPPPQTQCIVTGWGKHVLQVHLRDAIMRSIDVNILDNNQCSNTLNSKYQHVLQHYSPENTICAYSSKDQCKVDYGSALACSNGNGQYTLAGIFSWDTGCKDETQIGAYCPPDVEWIESTCSKPLTHLKALDRQYRNHQ</sequence>
<dbReference type="Pfam" id="PF00089">
    <property type="entry name" value="Trypsin"/>
    <property type="match status" value="1"/>
</dbReference>
<name>A0A8K0GIG9_IGNLU</name>
<evidence type="ECO:0000256" key="2">
    <source>
        <dbReference type="ARBA" id="ARBA00024195"/>
    </source>
</evidence>
<feature type="chain" id="PRO_5035457904" description="Peptidase S1 domain-containing protein" evidence="4">
    <location>
        <begin position="21"/>
        <end position="1388"/>
    </location>
</feature>
<evidence type="ECO:0000256" key="3">
    <source>
        <dbReference type="SAM" id="MobiDB-lite"/>
    </source>
</evidence>
<feature type="domain" description="Peptidase S1" evidence="5">
    <location>
        <begin position="1134"/>
        <end position="1371"/>
    </location>
</feature>
<comment type="similarity">
    <text evidence="2">Belongs to the peptidase S1 family. CLIP subfamily.</text>
</comment>
<dbReference type="EMBL" id="VTPC01000431">
    <property type="protein sequence ID" value="KAF2905805.1"/>
    <property type="molecule type" value="Genomic_DNA"/>
</dbReference>